<reference evidence="1" key="1">
    <citation type="submission" date="2023-01" db="EMBL/GenBank/DDBJ databases">
        <title>Human gut microbiome strain richness.</title>
        <authorList>
            <person name="Chen-Liaw A."/>
        </authorList>
    </citation>
    <scope>NUCLEOTIDE SEQUENCE</scope>
    <source>
        <strain evidence="1">1001275st1_F4_1001275B_160808</strain>
    </source>
</reference>
<dbReference type="Proteomes" id="UP001211015">
    <property type="component" value="Unassembled WGS sequence"/>
</dbReference>
<accession>A0AAW6EDL9</accession>
<proteinExistence type="predicted"/>
<organism evidence="1 2">
    <name type="scientific">Ruminococcus bicirculans</name>
    <name type="common">ex Wegman et al. 2014</name>
    <dbReference type="NCBI Taxonomy" id="1160721"/>
    <lineage>
        <taxon>Bacteria</taxon>
        <taxon>Bacillati</taxon>
        <taxon>Bacillota</taxon>
        <taxon>Clostridia</taxon>
        <taxon>Eubacteriales</taxon>
        <taxon>Oscillospiraceae</taxon>
        <taxon>Ruminococcus</taxon>
    </lineage>
</organism>
<protein>
    <recommendedName>
        <fullName evidence="3">Esterase</fullName>
    </recommendedName>
</protein>
<dbReference type="Gene3D" id="3.40.50.1820">
    <property type="entry name" value="alpha/beta hydrolase"/>
    <property type="match status" value="1"/>
</dbReference>
<evidence type="ECO:0000313" key="2">
    <source>
        <dbReference type="Proteomes" id="UP001211015"/>
    </source>
</evidence>
<dbReference type="RefSeq" id="WP_195388659.1">
    <property type="nucleotide sequence ID" value="NZ_JADNGL010000012.1"/>
</dbReference>
<dbReference type="InterPro" id="IPR029058">
    <property type="entry name" value="AB_hydrolase_fold"/>
</dbReference>
<dbReference type="EMBL" id="JAQMLV010000010">
    <property type="protein sequence ID" value="MDB8745012.1"/>
    <property type="molecule type" value="Genomic_DNA"/>
</dbReference>
<comment type="caution">
    <text evidence="1">The sequence shown here is derived from an EMBL/GenBank/DDBJ whole genome shotgun (WGS) entry which is preliminary data.</text>
</comment>
<sequence length="199" mass="22050">MRKILHLHGIGSAGGGATASVLKKLFSDIEVISPDIPVRPLEAFAFISKLVAGNEFDFVVGTSLGGFYAMLIKGIPKFLINPAMNAPTDIENAIGLGEHDFLRPRQDGAISYTIDRSFIDELEILLKGYNSSSYDFSKETFGIFGRNDELLHNADMFREKFGEENMLTADFGHRLPVMVLKQVVYPFMIQKLSGTQLTK</sequence>
<dbReference type="Pfam" id="PF05728">
    <property type="entry name" value="UPF0227"/>
    <property type="match status" value="1"/>
</dbReference>
<dbReference type="SUPFAM" id="SSF53474">
    <property type="entry name" value="alpha/beta-Hydrolases"/>
    <property type="match status" value="1"/>
</dbReference>
<evidence type="ECO:0008006" key="3">
    <source>
        <dbReference type="Google" id="ProtNLM"/>
    </source>
</evidence>
<evidence type="ECO:0000313" key="1">
    <source>
        <dbReference type="EMBL" id="MDB8745012.1"/>
    </source>
</evidence>
<gene>
    <name evidence="1" type="ORF">PNU62_08300</name>
</gene>
<dbReference type="InterPro" id="IPR008886">
    <property type="entry name" value="UPF0227/Esterase_YqiA"/>
</dbReference>
<dbReference type="AlphaFoldDB" id="A0AAW6EDL9"/>
<name>A0AAW6EDL9_9FIRM</name>